<feature type="transmembrane region" description="Helical" evidence="2">
    <location>
        <begin position="87"/>
        <end position="113"/>
    </location>
</feature>
<keyword evidence="2" id="KW-1133">Transmembrane helix</keyword>
<evidence type="ECO:0000313" key="5">
    <source>
        <dbReference type="Proteomes" id="UP001595956"/>
    </source>
</evidence>
<evidence type="ECO:0000313" key="4">
    <source>
        <dbReference type="EMBL" id="MFC5494343.1"/>
    </source>
</evidence>
<accession>A0ABW0N3I7</accession>
<gene>
    <name evidence="4" type="ORF">ACFPKY_14595</name>
</gene>
<feature type="region of interest" description="Disordered" evidence="1">
    <location>
        <begin position="1"/>
        <end position="75"/>
    </location>
</feature>
<keyword evidence="2" id="KW-0472">Membrane</keyword>
<dbReference type="InterPro" id="IPR025241">
    <property type="entry name" value="DUF4190"/>
</dbReference>
<sequence>MSSSDPEQPNPYGQQPPPPNPYGQQPPPANPYGQQPPPANPYGQPQQPPYNPYQQQPYPPSGYPPQPPGYPPYQAAPPTEGLGLASMIIGIAALVLSCLYGVGLLGSPAALIMGRISMKRIDRSEGRLGGRGMAQAGFILGIIGTVFLVLAIIAVIIIVAVAASGGFDDQSSY</sequence>
<reference evidence="5" key="1">
    <citation type="journal article" date="2019" name="Int. J. Syst. Evol. Microbiol.">
        <title>The Global Catalogue of Microorganisms (GCM) 10K type strain sequencing project: providing services to taxonomists for standard genome sequencing and annotation.</title>
        <authorList>
            <consortium name="The Broad Institute Genomics Platform"/>
            <consortium name="The Broad Institute Genome Sequencing Center for Infectious Disease"/>
            <person name="Wu L."/>
            <person name="Ma J."/>
        </authorList>
    </citation>
    <scope>NUCLEOTIDE SEQUENCE [LARGE SCALE GENOMIC DNA]</scope>
    <source>
        <strain evidence="5">KACC 13778</strain>
    </source>
</reference>
<feature type="transmembrane region" description="Helical" evidence="2">
    <location>
        <begin position="134"/>
        <end position="163"/>
    </location>
</feature>
<name>A0ABW0N3I7_9ACTN</name>
<feature type="compositionally biased region" description="Pro residues" evidence="1">
    <location>
        <begin position="14"/>
        <end position="75"/>
    </location>
</feature>
<feature type="domain" description="DUF4190" evidence="3">
    <location>
        <begin position="90"/>
        <end position="151"/>
    </location>
</feature>
<organism evidence="4 5">
    <name type="scientific">Nocardioides caricicola</name>
    <dbReference type="NCBI Taxonomy" id="634770"/>
    <lineage>
        <taxon>Bacteria</taxon>
        <taxon>Bacillati</taxon>
        <taxon>Actinomycetota</taxon>
        <taxon>Actinomycetes</taxon>
        <taxon>Propionibacteriales</taxon>
        <taxon>Nocardioidaceae</taxon>
        <taxon>Nocardioides</taxon>
    </lineage>
</organism>
<proteinExistence type="predicted"/>
<dbReference type="Pfam" id="PF13828">
    <property type="entry name" value="DUF4190"/>
    <property type="match status" value="1"/>
</dbReference>
<comment type="caution">
    <text evidence="4">The sequence shown here is derived from an EMBL/GenBank/DDBJ whole genome shotgun (WGS) entry which is preliminary data.</text>
</comment>
<evidence type="ECO:0000259" key="3">
    <source>
        <dbReference type="Pfam" id="PF13828"/>
    </source>
</evidence>
<keyword evidence="2" id="KW-0812">Transmembrane</keyword>
<evidence type="ECO:0000256" key="2">
    <source>
        <dbReference type="SAM" id="Phobius"/>
    </source>
</evidence>
<keyword evidence="5" id="KW-1185">Reference proteome</keyword>
<dbReference type="RefSeq" id="WP_345180389.1">
    <property type="nucleotide sequence ID" value="NZ_BAABFQ010000007.1"/>
</dbReference>
<evidence type="ECO:0000256" key="1">
    <source>
        <dbReference type="SAM" id="MobiDB-lite"/>
    </source>
</evidence>
<dbReference type="EMBL" id="JBHSMD010000004">
    <property type="protein sequence ID" value="MFC5494343.1"/>
    <property type="molecule type" value="Genomic_DNA"/>
</dbReference>
<dbReference type="Proteomes" id="UP001595956">
    <property type="component" value="Unassembled WGS sequence"/>
</dbReference>
<protein>
    <submittedName>
        <fullName evidence="4">DUF4190 domain-containing protein</fullName>
    </submittedName>
</protein>